<dbReference type="EMBL" id="LWAF01000012">
    <property type="protein sequence ID" value="ODN30022.1"/>
    <property type="molecule type" value="Genomic_DNA"/>
</dbReference>
<evidence type="ECO:0000313" key="1">
    <source>
        <dbReference type="EMBL" id="ODN30022.1"/>
    </source>
</evidence>
<sequence>MCQLGLEPKTSEKYFRLPDRLPDPTVEFLRFAENVEDPNNSVFICPSSRAMLMTQDLKEFMRDLVKSLTKMGFKVYLNDTPDYLQDLKADLRLETVTLPLTDLIRVAELFGRIIVVRSGLADILTCAKTKMVVVYAQQKTQHLFKKKPYIEYFTLEPFEKRAEVLEVESARENVRAICNFLAANWHSITPVQSE</sequence>
<keyword evidence="2" id="KW-1185">Reference proteome</keyword>
<accession>A0A1E3G1C5</accession>
<comment type="caution">
    <text evidence="1">The sequence shown here is derived from an EMBL/GenBank/DDBJ whole genome shotgun (WGS) entry which is preliminary data.</text>
</comment>
<dbReference type="Proteomes" id="UP000094570">
    <property type="component" value="Unassembled WGS sequence"/>
</dbReference>
<reference evidence="2" key="1">
    <citation type="submission" date="2016-04" db="EMBL/GenBank/DDBJ databases">
        <title>The genome sequence project of a novel Fervidobacterium isolate from a hot spring in Thailand.</title>
        <authorList>
            <person name="Gonzalez J.M."/>
            <person name="Cuecas A."/>
            <person name="Kanoksilapatham W."/>
        </authorList>
    </citation>
    <scope>NUCLEOTIDE SEQUENCE [LARGE SCALE GENOMIC DNA]</scope>
    <source>
        <strain evidence="2">FC2004</strain>
    </source>
</reference>
<dbReference type="RefSeq" id="WP_069293563.1">
    <property type="nucleotide sequence ID" value="NZ_CP140110.1"/>
</dbReference>
<dbReference type="STRING" id="1008305.A4H02_07535"/>
<gene>
    <name evidence="1" type="ORF">A4H02_07535</name>
</gene>
<protein>
    <submittedName>
        <fullName evidence="1">Uncharacterized protein</fullName>
    </submittedName>
</protein>
<proteinExistence type="predicted"/>
<evidence type="ECO:0000313" key="2">
    <source>
        <dbReference type="Proteomes" id="UP000094570"/>
    </source>
</evidence>
<dbReference type="AlphaFoldDB" id="A0A1E3G1C5"/>
<name>A0A1E3G1C5_9BACT</name>
<organism evidence="1 2">
    <name type="scientific">Fervidobacterium thailandense</name>
    <dbReference type="NCBI Taxonomy" id="1008305"/>
    <lineage>
        <taxon>Bacteria</taxon>
        <taxon>Thermotogati</taxon>
        <taxon>Thermotogota</taxon>
        <taxon>Thermotogae</taxon>
        <taxon>Thermotogales</taxon>
        <taxon>Fervidobacteriaceae</taxon>
        <taxon>Fervidobacterium</taxon>
    </lineage>
</organism>